<comment type="caution">
    <text evidence="1">The sequence shown here is derived from an EMBL/GenBank/DDBJ whole genome shotgun (WGS) entry which is preliminary data.</text>
</comment>
<reference evidence="1" key="1">
    <citation type="submission" date="2021-02" db="EMBL/GenBank/DDBJ databases">
        <authorList>
            <person name="Nowell W R."/>
        </authorList>
    </citation>
    <scope>NUCLEOTIDE SEQUENCE</scope>
    <source>
        <strain evidence="1">Ploen Becks lab</strain>
    </source>
</reference>
<proteinExistence type="predicted"/>
<dbReference type="Proteomes" id="UP000663879">
    <property type="component" value="Unassembled WGS sequence"/>
</dbReference>
<evidence type="ECO:0000313" key="1">
    <source>
        <dbReference type="EMBL" id="CAF1072130.1"/>
    </source>
</evidence>
<feature type="non-terminal residue" evidence="1">
    <location>
        <position position="1"/>
    </location>
</feature>
<keyword evidence="2" id="KW-1185">Reference proteome</keyword>
<organism evidence="1 2">
    <name type="scientific">Brachionus calyciflorus</name>
    <dbReference type="NCBI Taxonomy" id="104777"/>
    <lineage>
        <taxon>Eukaryota</taxon>
        <taxon>Metazoa</taxon>
        <taxon>Spiralia</taxon>
        <taxon>Gnathifera</taxon>
        <taxon>Rotifera</taxon>
        <taxon>Eurotatoria</taxon>
        <taxon>Monogononta</taxon>
        <taxon>Pseudotrocha</taxon>
        <taxon>Ploima</taxon>
        <taxon>Brachionidae</taxon>
        <taxon>Brachionus</taxon>
    </lineage>
</organism>
<dbReference type="AlphaFoldDB" id="A0A814LYY7"/>
<sequence length="255" mass="30001">SFIKLMKHLRKEQQLTEVLMNEVKLGVIFKRAKKETRKDEDLKAHLLTYDKTKLFEFFDKLMVIFETDKNSTEGCLPAEERRNLITVQDQEQKNMLIAVNDASTPEEALTEKDELLFLRADQSHLKFQLSQKDEQIKILTDQLSSKKSVQFANQKKTLIKKRNQKKNLKNLNPEKDNKNDFSLSSTKFMLNKEFYKLSNITDQSILFDNAAPLNSKFTLGNRGDIYRNNPYFNNIYEEEEKGKKKERYTNGSNHF</sequence>
<gene>
    <name evidence="1" type="ORF">OXX778_LOCUS19780</name>
</gene>
<accession>A0A814LYY7</accession>
<dbReference type="EMBL" id="CAJNOC010006192">
    <property type="protein sequence ID" value="CAF1072130.1"/>
    <property type="molecule type" value="Genomic_DNA"/>
</dbReference>
<protein>
    <submittedName>
        <fullName evidence="1">Uncharacterized protein</fullName>
    </submittedName>
</protein>
<name>A0A814LYY7_9BILA</name>
<evidence type="ECO:0000313" key="2">
    <source>
        <dbReference type="Proteomes" id="UP000663879"/>
    </source>
</evidence>